<evidence type="ECO:0000313" key="1">
    <source>
        <dbReference type="EMBL" id="KAK1476211.1"/>
    </source>
</evidence>
<protein>
    <submittedName>
        <fullName evidence="1">Uncharacterized protein</fullName>
    </submittedName>
</protein>
<proteinExistence type="predicted"/>
<comment type="caution">
    <text evidence="1">The sequence shown here is derived from an EMBL/GenBank/DDBJ whole genome shotgun (WGS) entry which is preliminary data.</text>
</comment>
<sequence length="65" mass="6997">MKPTAPSLPFLSANQHNWPLSCAKKSIQWARVIGAVAALAPSLRLVLSPCCLSTPALCMNHRLSQ</sequence>
<reference evidence="1" key="1">
    <citation type="submission" date="2016-11" db="EMBL/GenBank/DDBJ databases">
        <title>The genome sequence of Colletotrichum cuscutae.</title>
        <authorList>
            <person name="Baroncelli R."/>
        </authorList>
    </citation>
    <scope>NUCLEOTIDE SEQUENCE</scope>
    <source>
        <strain evidence="1">IMI 304802</strain>
    </source>
</reference>
<dbReference type="AlphaFoldDB" id="A0AAI9V877"/>
<accession>A0AAI9V877</accession>
<keyword evidence="2" id="KW-1185">Reference proteome</keyword>
<dbReference type="EMBL" id="MPDP01000146">
    <property type="protein sequence ID" value="KAK1476211.1"/>
    <property type="molecule type" value="Genomic_DNA"/>
</dbReference>
<evidence type="ECO:0000313" key="2">
    <source>
        <dbReference type="Proteomes" id="UP001239213"/>
    </source>
</evidence>
<organism evidence="1 2">
    <name type="scientific">Colletotrichum cuscutae</name>
    <dbReference type="NCBI Taxonomy" id="1209917"/>
    <lineage>
        <taxon>Eukaryota</taxon>
        <taxon>Fungi</taxon>
        <taxon>Dikarya</taxon>
        <taxon>Ascomycota</taxon>
        <taxon>Pezizomycotina</taxon>
        <taxon>Sordariomycetes</taxon>
        <taxon>Hypocreomycetidae</taxon>
        <taxon>Glomerellales</taxon>
        <taxon>Glomerellaceae</taxon>
        <taxon>Colletotrichum</taxon>
        <taxon>Colletotrichum acutatum species complex</taxon>
    </lineage>
</organism>
<gene>
    <name evidence="1" type="ORF">CCUS01_05316</name>
</gene>
<name>A0AAI9V877_9PEZI</name>
<dbReference type="Proteomes" id="UP001239213">
    <property type="component" value="Unassembled WGS sequence"/>
</dbReference>